<sequence>MDFAKRWRRCELQIDIHHHYGSKVYDSGSPVIGDLILCPTKDIRSAGVQITLKGESKVQLENLTAGATTTHHFLELDMPIPESSYPEAGTFLAGTTYIIPFHYVIPHELPSIACSHNVDSTVVKEHHQHLPPSMGNWEKDDMAPIFTRVVYSIKATIFHKPYAGQPYSTYTDACRIINVIPPSPEQPPLSIYKSSKRYALTKTKQIRKGLLSGSLGHVTAVAAQAQPLHLFPDGRGDAQSSVPISLTFKPAALDVIPPQVTKLSAKIRAYTWYQPSQASGLPDLGVA</sequence>
<dbReference type="AlphaFoldDB" id="A0A9P5HEY6"/>
<name>A0A9P5HEY6_9HYPO</name>
<dbReference type="PANTHER" id="PTHR31904">
    <property type="entry name" value="BYPASS OF STOP CODON PROTEIN 5-RELATED"/>
    <property type="match status" value="1"/>
</dbReference>
<accession>A0A9P5HEY6</accession>
<reference evidence="1" key="1">
    <citation type="submission" date="2020-03" db="EMBL/GenBank/DDBJ databases">
        <title>Draft Genome Sequence of Cylindrodendrum hubeiense.</title>
        <authorList>
            <person name="Buettner E."/>
            <person name="Kellner H."/>
        </authorList>
    </citation>
    <scope>NUCLEOTIDE SEQUENCE</scope>
    <source>
        <strain evidence="1">IHI 201604</strain>
    </source>
</reference>
<evidence type="ECO:0000313" key="1">
    <source>
        <dbReference type="EMBL" id="KAF7556510.1"/>
    </source>
</evidence>
<dbReference type="OrthoDB" id="2283785at2759"/>
<keyword evidence="2" id="KW-1185">Reference proteome</keyword>
<evidence type="ECO:0000313" key="2">
    <source>
        <dbReference type="Proteomes" id="UP000722485"/>
    </source>
</evidence>
<organism evidence="1 2">
    <name type="scientific">Cylindrodendrum hubeiense</name>
    <dbReference type="NCBI Taxonomy" id="595255"/>
    <lineage>
        <taxon>Eukaryota</taxon>
        <taxon>Fungi</taxon>
        <taxon>Dikarya</taxon>
        <taxon>Ascomycota</taxon>
        <taxon>Pezizomycotina</taxon>
        <taxon>Sordariomycetes</taxon>
        <taxon>Hypocreomycetidae</taxon>
        <taxon>Hypocreales</taxon>
        <taxon>Nectriaceae</taxon>
        <taxon>Cylindrodendrum</taxon>
    </lineage>
</organism>
<gene>
    <name evidence="1" type="ORF">G7Z17_g1378</name>
</gene>
<dbReference type="Gene3D" id="2.60.40.640">
    <property type="match status" value="1"/>
</dbReference>
<dbReference type="PANTHER" id="PTHR31904:SF1">
    <property type="entry name" value="BYPASS OF STOP CODON PROTEIN 5-RELATED"/>
    <property type="match status" value="1"/>
</dbReference>
<dbReference type="Proteomes" id="UP000722485">
    <property type="component" value="Unassembled WGS sequence"/>
</dbReference>
<evidence type="ECO:0008006" key="3">
    <source>
        <dbReference type="Google" id="ProtNLM"/>
    </source>
</evidence>
<dbReference type="EMBL" id="JAANBB010000011">
    <property type="protein sequence ID" value="KAF7556510.1"/>
    <property type="molecule type" value="Genomic_DNA"/>
</dbReference>
<dbReference type="InterPro" id="IPR039634">
    <property type="entry name" value="Bul1-like"/>
</dbReference>
<dbReference type="InterPro" id="IPR014752">
    <property type="entry name" value="Arrestin-like_C"/>
</dbReference>
<proteinExistence type="predicted"/>
<protein>
    <recommendedName>
        <fullName evidence="3">Arrestin-like N-terminal domain-containing protein</fullName>
    </recommendedName>
</protein>
<comment type="caution">
    <text evidence="1">The sequence shown here is derived from an EMBL/GenBank/DDBJ whole genome shotgun (WGS) entry which is preliminary data.</text>
</comment>